<gene>
    <name evidence="6" type="ORF">Tpal_1910</name>
</gene>
<dbReference type="InterPro" id="IPR036890">
    <property type="entry name" value="HATPase_C_sf"/>
</dbReference>
<dbReference type="GO" id="GO:0051082">
    <property type="term" value="F:unfolded protein binding"/>
    <property type="evidence" value="ECO:0007669"/>
    <property type="project" value="InterPro"/>
</dbReference>
<dbReference type="GO" id="GO:0140662">
    <property type="term" value="F:ATP-dependent protein folding chaperone"/>
    <property type="evidence" value="ECO:0007669"/>
    <property type="project" value="InterPro"/>
</dbReference>
<dbReference type="InterPro" id="IPR056471">
    <property type="entry name" value="HD-CE"/>
</dbReference>
<dbReference type="STRING" id="140314.SAMN04488076_11142"/>
<evidence type="ECO:0000313" key="7">
    <source>
        <dbReference type="Proteomes" id="UP000242754"/>
    </source>
</evidence>
<dbReference type="InterPro" id="IPR020575">
    <property type="entry name" value="Hsp90_N"/>
</dbReference>
<sequence length="1169" mass="136404">MIGDMYMNESFVREILSNSSNSSEHDTVKLIAIFNNIIPDIVNHLKEIRLTLPNFDVHDDSHAKQVLENMLILSNYYESNSLKLTNYEYFLIILSAYMHDTGMALPKWELNLFKATEGNDWFSLYDELEITINNDGKKPFLFSEAKEFIIDNKKFIYAEFDNVKSFIFIEDKEEQFIDSLARKLVNYQQFRNGFSFELSNIKDKNEYREKSENIRYEYIRRNHHFFSKKNCELLSRKMVAYSDIFTASKLADDLAKIVVGHGINFSEIEKYDLRSRYSDGNYANIFFITVLIRLGDVIHFSAERAPKSLMASKMIQDNTSIIHWEVKQEGINSWLTDFDEKGNREISYSAYFKEPKLYYFFQDYMDWVDIELSNYHIYYSIQIKDNNLKKFSEYYNLNLAEKVNRQAVLYDEHSFVPVDNLKFVLNQTRILELLMGVGLYKDKYLCLRELYQNSMDACKCALANGSIKEGLIEFGIEEDINGRYLYCLDNGIGMTKQIIEDYFLNIGTSYYKSRQFYELKASWEKGVSPTSQFGIGILSCFMIGDEIEVITKNSGENGSPLISFKVDGPHEKFYYKNAEEIDKELVGQNGTLIKIYLSVQELNDEHVEEMDNKLIFFDGSTDRRGDNSTTSIQTIENNIYSKLFHMINNTPQNIKVATRLSNNSLKYIVDNYEPFDLTKITKEKLLDETRENFSEEYKESLICIKDNWDKFKSQVVKVSSKNISLTTPIILPTSDKNEVLNNLYSFPFFKRGGLVSVDGIIIDDYKVIKQSIDNVLFKDINNNQPFIINFDGEFRPKLSVDRLSVTEISEELVEELKALIEMLKNKICTAILDYVMNLSSDIGNSDLILEKLIDYNKIFKIDIIDFLANSEKNIPNQLFPNLLNYVLEVDQITDFFKAGIVKIKPNFLISKCNKQEWLIYLSKIMCSNKIEIFDDYILVTCNERLVINQNLIHHYYEHQSVPFLTYAENWDTHFPNNDVVTGVFPIVSPNLFKLAKYDYRERIMFTNDRVNWISTMGNGLSGIGSLQSLQLIPDVGFGTLPIKGWFQNDEPNRVLNYNQVHNNYWLFELNDHGRTVREEKTDYLLRVYITPSILSESEKIKLEKKKGKYLEYFTGVYEGWSVLFLGGTSEMAYLSGKHDLEDLIENIPDTFSNESDIHYYLLDKKEIKI</sequence>
<evidence type="ECO:0000256" key="3">
    <source>
        <dbReference type="ARBA" id="ARBA00022840"/>
    </source>
</evidence>
<dbReference type="AlphaFoldDB" id="A0A143YS04"/>
<comment type="similarity">
    <text evidence="1">Belongs to the heat shock protein 90 family.</text>
</comment>
<feature type="domain" description="HD-CE" evidence="5">
    <location>
        <begin position="52"/>
        <end position="374"/>
    </location>
</feature>
<organism evidence="6 7">
    <name type="scientific">Trichococcus palustris</name>
    <dbReference type="NCBI Taxonomy" id="140314"/>
    <lineage>
        <taxon>Bacteria</taxon>
        <taxon>Bacillati</taxon>
        <taxon>Bacillota</taxon>
        <taxon>Bacilli</taxon>
        <taxon>Lactobacillales</taxon>
        <taxon>Carnobacteriaceae</taxon>
        <taxon>Trichococcus</taxon>
    </lineage>
</organism>
<evidence type="ECO:0000256" key="4">
    <source>
        <dbReference type="ARBA" id="ARBA00023186"/>
    </source>
</evidence>
<dbReference type="Proteomes" id="UP000242754">
    <property type="component" value="Unassembled WGS sequence"/>
</dbReference>
<dbReference type="GO" id="GO:0005524">
    <property type="term" value="F:ATP binding"/>
    <property type="evidence" value="ECO:0007669"/>
    <property type="project" value="UniProtKB-KW"/>
</dbReference>
<evidence type="ECO:0000259" key="5">
    <source>
        <dbReference type="Pfam" id="PF24391"/>
    </source>
</evidence>
<dbReference type="PANTHER" id="PTHR11528">
    <property type="entry name" value="HEAT SHOCK PROTEIN 90 FAMILY MEMBER"/>
    <property type="match status" value="1"/>
</dbReference>
<keyword evidence="3" id="KW-0067">ATP-binding</keyword>
<proteinExistence type="inferred from homology"/>
<dbReference type="SUPFAM" id="SSF55874">
    <property type="entry name" value="ATPase domain of HSP90 chaperone/DNA topoisomerase II/histidine kinase"/>
    <property type="match status" value="1"/>
</dbReference>
<evidence type="ECO:0000313" key="6">
    <source>
        <dbReference type="EMBL" id="CZQ95560.1"/>
    </source>
</evidence>
<dbReference type="InterPro" id="IPR001404">
    <property type="entry name" value="Hsp90_fam"/>
</dbReference>
<dbReference type="Gene3D" id="3.30.565.10">
    <property type="entry name" value="Histidine kinase-like ATPase, C-terminal domain"/>
    <property type="match status" value="1"/>
</dbReference>
<reference evidence="6 7" key="1">
    <citation type="submission" date="2016-02" db="EMBL/GenBank/DDBJ databases">
        <authorList>
            <person name="Wen L."/>
            <person name="He K."/>
            <person name="Yang H."/>
        </authorList>
    </citation>
    <scope>NUCLEOTIDE SEQUENCE [LARGE SCALE GENOMIC DNA]</scope>
    <source>
        <strain evidence="6">Trichococcus palustris</strain>
    </source>
</reference>
<dbReference type="EMBL" id="FJNE01000005">
    <property type="protein sequence ID" value="CZQ95560.1"/>
    <property type="molecule type" value="Genomic_DNA"/>
</dbReference>
<protein>
    <submittedName>
        <fullName evidence="6">90kda heat shock protein signature</fullName>
    </submittedName>
</protein>
<keyword evidence="4" id="KW-0143">Chaperone</keyword>
<accession>A0A143YS04</accession>
<evidence type="ECO:0000256" key="1">
    <source>
        <dbReference type="ARBA" id="ARBA00008239"/>
    </source>
</evidence>
<keyword evidence="6" id="KW-0346">Stress response</keyword>
<dbReference type="GO" id="GO:0016887">
    <property type="term" value="F:ATP hydrolysis activity"/>
    <property type="evidence" value="ECO:0007669"/>
    <property type="project" value="InterPro"/>
</dbReference>
<keyword evidence="7" id="KW-1185">Reference proteome</keyword>
<dbReference type="Pfam" id="PF24391">
    <property type="entry name" value="HD-CE"/>
    <property type="match status" value="1"/>
</dbReference>
<name>A0A143YS04_9LACT</name>
<dbReference type="PRINTS" id="PR00775">
    <property type="entry name" value="HEATSHOCK90"/>
</dbReference>
<keyword evidence="2" id="KW-0547">Nucleotide-binding</keyword>
<evidence type="ECO:0000256" key="2">
    <source>
        <dbReference type="ARBA" id="ARBA00022741"/>
    </source>
</evidence>